<gene>
    <name evidence="2" type="ORF">ATJ78_0264</name>
</gene>
<protein>
    <submittedName>
        <fullName evidence="2">Uncharacterized protein</fullName>
    </submittedName>
</protein>
<dbReference type="RefSeq" id="WP_281253351.1">
    <property type="nucleotide sequence ID" value="NZ_PDJE01000001.1"/>
</dbReference>
<proteinExistence type="predicted"/>
<dbReference type="AlphaFoldDB" id="A0A2A9DTZ2"/>
<comment type="caution">
    <text evidence="2">The sequence shown here is derived from an EMBL/GenBank/DDBJ whole genome shotgun (WGS) entry which is preliminary data.</text>
</comment>
<feature type="region of interest" description="Disordered" evidence="1">
    <location>
        <begin position="1"/>
        <end position="26"/>
    </location>
</feature>
<evidence type="ECO:0000256" key="1">
    <source>
        <dbReference type="SAM" id="MobiDB-lite"/>
    </source>
</evidence>
<reference evidence="2 3" key="1">
    <citation type="submission" date="2017-10" db="EMBL/GenBank/DDBJ databases">
        <title>Sequencing the genomes of 1000 actinobacteria strains.</title>
        <authorList>
            <person name="Klenk H.-P."/>
        </authorList>
    </citation>
    <scope>NUCLEOTIDE SEQUENCE [LARGE SCALE GENOMIC DNA]</scope>
    <source>
        <strain evidence="2 3">DSM 21798</strain>
    </source>
</reference>
<accession>A0A2A9DTZ2</accession>
<dbReference type="Proteomes" id="UP000221369">
    <property type="component" value="Unassembled WGS sequence"/>
</dbReference>
<evidence type="ECO:0000313" key="2">
    <source>
        <dbReference type="EMBL" id="PFG29359.1"/>
    </source>
</evidence>
<name>A0A2A9DTZ2_9MICO</name>
<organism evidence="2 3">
    <name type="scientific">Paramicrobacterium agarici</name>
    <dbReference type="NCBI Taxonomy" id="630514"/>
    <lineage>
        <taxon>Bacteria</taxon>
        <taxon>Bacillati</taxon>
        <taxon>Actinomycetota</taxon>
        <taxon>Actinomycetes</taxon>
        <taxon>Micrococcales</taxon>
        <taxon>Microbacteriaceae</taxon>
        <taxon>Paramicrobacterium</taxon>
    </lineage>
</organism>
<evidence type="ECO:0000313" key="3">
    <source>
        <dbReference type="Proteomes" id="UP000221369"/>
    </source>
</evidence>
<sequence>MPPSCLQADRGEPPENGRVPNHRTLAGFLKRRSRQCLAMS</sequence>
<dbReference type="EMBL" id="PDJE01000001">
    <property type="protein sequence ID" value="PFG29359.1"/>
    <property type="molecule type" value="Genomic_DNA"/>
</dbReference>
<keyword evidence="3" id="KW-1185">Reference proteome</keyword>